<dbReference type="GO" id="GO:0055052">
    <property type="term" value="C:ATP-binding cassette (ABC) transporter complex, substrate-binding subunit-containing"/>
    <property type="evidence" value="ECO:0007669"/>
    <property type="project" value="TreeGrafter"/>
</dbReference>
<dbReference type="Pfam" id="PF01547">
    <property type="entry name" value="SBP_bac_1"/>
    <property type="match status" value="1"/>
</dbReference>
<evidence type="ECO:0000256" key="2">
    <source>
        <dbReference type="ARBA" id="ARBA00022448"/>
    </source>
</evidence>
<dbReference type="InterPro" id="IPR006059">
    <property type="entry name" value="SBP"/>
</dbReference>
<dbReference type="GO" id="GO:0042956">
    <property type="term" value="P:maltodextrin transmembrane transport"/>
    <property type="evidence" value="ECO:0007669"/>
    <property type="project" value="TreeGrafter"/>
</dbReference>
<sequence length="466" mass="50033">MSEISRRAVLHGVGALGLGAALAACASEEDPGPGGPTGSVGAPAETFAEPTRKISGELKILLWSHFVPSHDTWFDKFCADWGGKTGVKVTVDHIDQAQITTRLAAEISAGQGHDLVQFIACLSSFEEGVLDLKDVTDEAVKRHGPQLELCRKSSLNPKTGKFYAYSPGWVPDPGNYRKTLWSGVGLPNGPSTWDELLTGGTEIMKSKNIQMGLGMSQEIDSNMVLRALMWSFGSSIQDASEKVVINSDQTVAAVEYMAKLFKQTMTNEVFSWNAASNNQGLVAGKLSYAVNSISAYRTAQGTAPEVADDIHFVSALRGTQGALAAQHVMYNWVVPKHAKNADAAKEFLLHYTTNYAAATYASKLYDFCAWDKLTPNLNAWLASDPFGSKPSDKLKLLADGTKWSTNIGHPGPASPAEGEVFSTFIIPNMFAKAARGELTAKQAVTEAEGLITPIFAKWRARGLVGG</sequence>
<dbReference type="EMBL" id="BONY01000012">
    <property type="protein sequence ID" value="GIH04370.1"/>
    <property type="molecule type" value="Genomic_DNA"/>
</dbReference>
<feature type="chain" id="PRO_5035294362" description="Extracellular solute-binding protein" evidence="4">
    <location>
        <begin position="27"/>
        <end position="466"/>
    </location>
</feature>
<dbReference type="PANTHER" id="PTHR30061:SF50">
    <property type="entry name" value="MALTOSE_MALTODEXTRIN-BINDING PERIPLASMIC PROTEIN"/>
    <property type="match status" value="1"/>
</dbReference>
<dbReference type="PROSITE" id="PS51318">
    <property type="entry name" value="TAT"/>
    <property type="match status" value="1"/>
</dbReference>
<evidence type="ECO:0000313" key="6">
    <source>
        <dbReference type="Proteomes" id="UP000612899"/>
    </source>
</evidence>
<name>A0A8J3Q768_9ACTN</name>
<gene>
    <name evidence="5" type="ORF">Rhe02_24370</name>
</gene>
<dbReference type="SUPFAM" id="SSF53850">
    <property type="entry name" value="Periplasmic binding protein-like II"/>
    <property type="match status" value="1"/>
</dbReference>
<organism evidence="5 6">
    <name type="scientific">Rhizocola hellebori</name>
    <dbReference type="NCBI Taxonomy" id="1392758"/>
    <lineage>
        <taxon>Bacteria</taxon>
        <taxon>Bacillati</taxon>
        <taxon>Actinomycetota</taxon>
        <taxon>Actinomycetes</taxon>
        <taxon>Micromonosporales</taxon>
        <taxon>Micromonosporaceae</taxon>
        <taxon>Rhizocola</taxon>
    </lineage>
</organism>
<proteinExistence type="inferred from homology"/>
<dbReference type="GO" id="GO:1901982">
    <property type="term" value="F:maltose binding"/>
    <property type="evidence" value="ECO:0007669"/>
    <property type="project" value="TreeGrafter"/>
</dbReference>
<dbReference type="Proteomes" id="UP000612899">
    <property type="component" value="Unassembled WGS sequence"/>
</dbReference>
<dbReference type="Gene3D" id="3.40.190.10">
    <property type="entry name" value="Periplasmic binding protein-like II"/>
    <property type="match status" value="1"/>
</dbReference>
<reference evidence="5" key="1">
    <citation type="submission" date="2021-01" db="EMBL/GenBank/DDBJ databases">
        <title>Whole genome shotgun sequence of Rhizocola hellebori NBRC 109834.</title>
        <authorList>
            <person name="Komaki H."/>
            <person name="Tamura T."/>
        </authorList>
    </citation>
    <scope>NUCLEOTIDE SEQUENCE</scope>
    <source>
        <strain evidence="5">NBRC 109834</strain>
    </source>
</reference>
<comment type="caution">
    <text evidence="5">The sequence shown here is derived from an EMBL/GenBank/DDBJ whole genome shotgun (WGS) entry which is preliminary data.</text>
</comment>
<keyword evidence="6" id="KW-1185">Reference proteome</keyword>
<evidence type="ECO:0000313" key="5">
    <source>
        <dbReference type="EMBL" id="GIH04370.1"/>
    </source>
</evidence>
<dbReference type="GO" id="GO:0015768">
    <property type="term" value="P:maltose transport"/>
    <property type="evidence" value="ECO:0007669"/>
    <property type="project" value="TreeGrafter"/>
</dbReference>
<dbReference type="PANTHER" id="PTHR30061">
    <property type="entry name" value="MALTOSE-BINDING PERIPLASMIC PROTEIN"/>
    <property type="match status" value="1"/>
</dbReference>
<dbReference type="InterPro" id="IPR006311">
    <property type="entry name" value="TAT_signal"/>
</dbReference>
<keyword evidence="3 4" id="KW-0732">Signal</keyword>
<dbReference type="PROSITE" id="PS51257">
    <property type="entry name" value="PROKAR_LIPOPROTEIN"/>
    <property type="match status" value="1"/>
</dbReference>
<accession>A0A8J3Q768</accession>
<dbReference type="AlphaFoldDB" id="A0A8J3Q768"/>
<evidence type="ECO:0000256" key="3">
    <source>
        <dbReference type="ARBA" id="ARBA00022729"/>
    </source>
</evidence>
<protein>
    <recommendedName>
        <fullName evidence="7">Extracellular solute-binding protein</fullName>
    </recommendedName>
</protein>
<keyword evidence="2" id="KW-0813">Transport</keyword>
<evidence type="ECO:0000256" key="1">
    <source>
        <dbReference type="ARBA" id="ARBA00008520"/>
    </source>
</evidence>
<evidence type="ECO:0000256" key="4">
    <source>
        <dbReference type="SAM" id="SignalP"/>
    </source>
</evidence>
<comment type="similarity">
    <text evidence="1">Belongs to the bacterial solute-binding protein 1 family.</text>
</comment>
<feature type="signal peptide" evidence="4">
    <location>
        <begin position="1"/>
        <end position="26"/>
    </location>
</feature>
<dbReference type="RefSeq" id="WP_203908253.1">
    <property type="nucleotide sequence ID" value="NZ_BONY01000012.1"/>
</dbReference>
<evidence type="ECO:0008006" key="7">
    <source>
        <dbReference type="Google" id="ProtNLM"/>
    </source>
</evidence>